<feature type="transmembrane region" description="Helical" evidence="2">
    <location>
        <begin position="231"/>
        <end position="252"/>
    </location>
</feature>
<evidence type="ECO:0000256" key="3">
    <source>
        <dbReference type="SAM" id="SignalP"/>
    </source>
</evidence>
<evidence type="ECO:0000256" key="1">
    <source>
        <dbReference type="SAM" id="MobiDB-lite"/>
    </source>
</evidence>
<reference evidence="4" key="2">
    <citation type="journal article" date="2021" name="PeerJ">
        <title>Extensive microbial diversity within the chicken gut microbiome revealed by metagenomics and culture.</title>
        <authorList>
            <person name="Gilroy R."/>
            <person name="Ravi A."/>
            <person name="Getino M."/>
            <person name="Pursley I."/>
            <person name="Horton D.L."/>
            <person name="Alikhan N.F."/>
            <person name="Baker D."/>
            <person name="Gharbi K."/>
            <person name="Hall N."/>
            <person name="Watson M."/>
            <person name="Adriaenssens E.M."/>
            <person name="Foster-Nyarko E."/>
            <person name="Jarju S."/>
            <person name="Secka A."/>
            <person name="Antonio M."/>
            <person name="Oren A."/>
            <person name="Chaudhuri R.R."/>
            <person name="La Ragione R."/>
            <person name="Hildebrand F."/>
            <person name="Pallen M.J."/>
        </authorList>
    </citation>
    <scope>NUCLEOTIDE SEQUENCE</scope>
    <source>
        <strain evidence="4">CHK195-15760</strain>
    </source>
</reference>
<dbReference type="InterPro" id="IPR045782">
    <property type="entry name" value="TrbL_3"/>
</dbReference>
<evidence type="ECO:0000313" key="5">
    <source>
        <dbReference type="Proteomes" id="UP000824093"/>
    </source>
</evidence>
<protein>
    <recommendedName>
        <fullName evidence="6">TrbL/VirB6 plasmid conjugal transfer protein</fullName>
    </recommendedName>
</protein>
<dbReference type="AlphaFoldDB" id="A0A9D1S9D1"/>
<dbReference type="Proteomes" id="UP000824093">
    <property type="component" value="Unassembled WGS sequence"/>
</dbReference>
<feature type="region of interest" description="Disordered" evidence="1">
    <location>
        <begin position="580"/>
        <end position="601"/>
    </location>
</feature>
<reference evidence="4" key="1">
    <citation type="submission" date="2020-10" db="EMBL/GenBank/DDBJ databases">
        <authorList>
            <person name="Gilroy R."/>
        </authorList>
    </citation>
    <scope>NUCLEOTIDE SEQUENCE</scope>
    <source>
        <strain evidence="4">CHK195-15760</strain>
    </source>
</reference>
<feature type="transmembrane region" description="Helical" evidence="2">
    <location>
        <begin position="38"/>
        <end position="59"/>
    </location>
</feature>
<evidence type="ECO:0000256" key="2">
    <source>
        <dbReference type="SAM" id="Phobius"/>
    </source>
</evidence>
<keyword evidence="2" id="KW-0812">Transmembrane</keyword>
<dbReference type="EMBL" id="DVNH01000026">
    <property type="protein sequence ID" value="HIU51771.1"/>
    <property type="molecule type" value="Genomic_DNA"/>
</dbReference>
<feature type="transmembrane region" description="Helical" evidence="2">
    <location>
        <begin position="259"/>
        <end position="276"/>
    </location>
</feature>
<comment type="caution">
    <text evidence="4">The sequence shown here is derived from an EMBL/GenBank/DDBJ whole genome shotgun (WGS) entry which is preliminary data.</text>
</comment>
<feature type="chain" id="PRO_5038712942" description="TrbL/VirB6 plasmid conjugal transfer protein" evidence="3">
    <location>
        <begin position="29"/>
        <end position="601"/>
    </location>
</feature>
<feature type="transmembrane region" description="Helical" evidence="2">
    <location>
        <begin position="296"/>
        <end position="313"/>
    </location>
</feature>
<gene>
    <name evidence="4" type="ORF">IAB70_04010</name>
</gene>
<evidence type="ECO:0000313" key="4">
    <source>
        <dbReference type="EMBL" id="HIU51771.1"/>
    </source>
</evidence>
<evidence type="ECO:0008006" key="6">
    <source>
        <dbReference type="Google" id="ProtNLM"/>
    </source>
</evidence>
<dbReference type="PROSITE" id="PS51257">
    <property type="entry name" value="PROKAR_LIPOPROTEIN"/>
    <property type="match status" value="1"/>
</dbReference>
<organism evidence="4 5">
    <name type="scientific">Candidatus Merdicola faecigallinarum</name>
    <dbReference type="NCBI Taxonomy" id="2840862"/>
    <lineage>
        <taxon>Bacteria</taxon>
        <taxon>Bacillati</taxon>
        <taxon>Bacillota</taxon>
        <taxon>Clostridia</taxon>
        <taxon>Candidatus Merdicola</taxon>
    </lineage>
</organism>
<keyword evidence="2" id="KW-0472">Membrane</keyword>
<feature type="transmembrane region" description="Helical" evidence="2">
    <location>
        <begin position="320"/>
        <end position="339"/>
    </location>
</feature>
<dbReference type="Pfam" id="PF19590">
    <property type="entry name" value="TrbL_3"/>
    <property type="match status" value="1"/>
</dbReference>
<keyword evidence="3" id="KW-0732">Signal</keyword>
<accession>A0A9D1S9D1</accession>
<keyword evidence="2" id="KW-1133">Transmembrane helix</keyword>
<feature type="transmembrane region" description="Helical" evidence="2">
    <location>
        <begin position="177"/>
        <end position="197"/>
    </location>
</feature>
<sequence length="601" mass="64204">MKKIFIKLVLVISAIMMISSCIMSVSQAAGPTVEEENQFLETAFSIAGTIIDGVAGILLLPLKLFILIIGTCVRAIAGGIALIGGTTGGLSGAIDTLVISPEDILFNNILLTDVNIFNFDVEGPILTIRQNIAQWYYALRNLAIVILLAILVYVGIRMTLTTVAEEEAKYKKMLTDWIISFILIFILHYIIIFTLQINDGLVDVFKNSLANNSKFGDAVTDTFMTALDVRLTVGLGSSIVYVMLTAITLMFLIMYIKRMITVSFLVMIAPIVTITYSIDKMGDGKSQALNTWLKEFVYNILIQPFHCIIYLSFGVTATELMNGTLGSSILAIIILIFIFQAEKILKNIFGFQARSLSDSIAGAALVGAGLGLLRGNKKGGSSGGGSAKAAGPVGAGGSVPNVQKAAQGYQGAMGAGNGGGPSPYNNSSNKSGIRKATGVIGHKVAGVGKGVWNKAGFTRTGIRNQIKAGGKIGMMMLGAATGDMKNAVAGYAVGGNIGTAAADKVDKNVVARRIKKNEDYFAQAYNDYADSNPSIDTTGQLRDKTEDILNSDPSSIQDQDKAYASYVYAMRDSYAYAGEENPDQKVLDTVRNIDQQRRVSP</sequence>
<name>A0A9D1S9D1_9FIRM</name>
<feature type="transmembrane region" description="Helical" evidence="2">
    <location>
        <begin position="135"/>
        <end position="156"/>
    </location>
</feature>
<feature type="signal peptide" evidence="3">
    <location>
        <begin position="1"/>
        <end position="28"/>
    </location>
</feature>
<proteinExistence type="predicted"/>